<dbReference type="SUPFAM" id="SSF51735">
    <property type="entry name" value="NAD(P)-binding Rossmann-fold domains"/>
    <property type="match status" value="1"/>
</dbReference>
<sequence length="328" mass="35229">MAKHSHNCWAGSQSFNPEIDIPDLNGKVCLVTGGNSSLGEATVTALAKHNPKMIYLAARSRPRGEAAVSRIKATSAATAEANIQVLDLDLASFASIQSAAARVIGETDRLDLLQLNGGVGMVPAGTTLEGYELQLGTNYMGHVLLTRLLLPTMLKTASIPGTDVRIVSMSSIGHKLFAPNKGIVFGELKTDMESHGWTELYAQSMLAKALFAYEFAKRYPRITATSLHPGTVKSGVWNGDKNVNWLIANAIVKPVVALTGVSNDEGAKTQLWCSFSKDVKSGCYYEPIGKAGKESKLARDDALSTALWERTNKELQAYRTAGWADGND</sequence>
<keyword evidence="3" id="KW-0560">Oxidoreductase</keyword>
<dbReference type="Proteomes" id="UP000696573">
    <property type="component" value="Unassembled WGS sequence"/>
</dbReference>
<organism evidence="4 5">
    <name type="scientific">Clonostachys rhizophaga</name>
    <dbReference type="NCBI Taxonomy" id="160324"/>
    <lineage>
        <taxon>Eukaryota</taxon>
        <taxon>Fungi</taxon>
        <taxon>Dikarya</taxon>
        <taxon>Ascomycota</taxon>
        <taxon>Pezizomycotina</taxon>
        <taxon>Sordariomycetes</taxon>
        <taxon>Hypocreomycetidae</taxon>
        <taxon>Hypocreales</taxon>
        <taxon>Bionectriaceae</taxon>
        <taxon>Clonostachys</taxon>
    </lineage>
</organism>
<dbReference type="AlphaFoldDB" id="A0A9N9VD76"/>
<reference evidence="4" key="1">
    <citation type="submission" date="2021-10" db="EMBL/GenBank/DDBJ databases">
        <authorList>
            <person name="Piombo E."/>
        </authorList>
    </citation>
    <scope>NUCLEOTIDE SEQUENCE</scope>
</reference>
<evidence type="ECO:0000256" key="1">
    <source>
        <dbReference type="ARBA" id="ARBA00006484"/>
    </source>
</evidence>
<accession>A0A9N9VD76</accession>
<comment type="caution">
    <text evidence="4">The sequence shown here is derived from an EMBL/GenBank/DDBJ whole genome shotgun (WGS) entry which is preliminary data.</text>
</comment>
<evidence type="ECO:0000256" key="2">
    <source>
        <dbReference type="ARBA" id="ARBA00022857"/>
    </source>
</evidence>
<dbReference type="Gene3D" id="3.40.50.720">
    <property type="entry name" value="NAD(P)-binding Rossmann-like Domain"/>
    <property type="match status" value="1"/>
</dbReference>
<evidence type="ECO:0000256" key="3">
    <source>
        <dbReference type="ARBA" id="ARBA00023002"/>
    </source>
</evidence>
<dbReference type="Pfam" id="PF00106">
    <property type="entry name" value="adh_short"/>
    <property type="match status" value="1"/>
</dbReference>
<dbReference type="PRINTS" id="PR00081">
    <property type="entry name" value="GDHRDH"/>
</dbReference>
<dbReference type="InterPro" id="IPR002347">
    <property type="entry name" value="SDR_fam"/>
</dbReference>
<proteinExistence type="inferred from homology"/>
<comment type="similarity">
    <text evidence="1">Belongs to the short-chain dehydrogenases/reductases (SDR) family.</text>
</comment>
<protein>
    <submittedName>
        <fullName evidence="4">Uncharacterized protein</fullName>
    </submittedName>
</protein>
<name>A0A9N9VD76_9HYPO</name>
<dbReference type="InterPro" id="IPR036291">
    <property type="entry name" value="NAD(P)-bd_dom_sf"/>
</dbReference>
<keyword evidence="5" id="KW-1185">Reference proteome</keyword>
<keyword evidence="2" id="KW-0521">NADP</keyword>
<dbReference type="GO" id="GO:0016491">
    <property type="term" value="F:oxidoreductase activity"/>
    <property type="evidence" value="ECO:0007669"/>
    <property type="project" value="UniProtKB-KW"/>
</dbReference>
<dbReference type="EMBL" id="CABFNQ020000586">
    <property type="protein sequence ID" value="CAH0019616.1"/>
    <property type="molecule type" value="Genomic_DNA"/>
</dbReference>
<dbReference type="PANTHER" id="PTHR24320">
    <property type="entry name" value="RETINOL DEHYDROGENASE"/>
    <property type="match status" value="1"/>
</dbReference>
<evidence type="ECO:0000313" key="4">
    <source>
        <dbReference type="EMBL" id="CAH0019616.1"/>
    </source>
</evidence>
<dbReference type="PANTHER" id="PTHR24320:SF282">
    <property type="entry name" value="WW DOMAIN-CONTAINING OXIDOREDUCTASE"/>
    <property type="match status" value="1"/>
</dbReference>
<gene>
    <name evidence="4" type="ORF">CRHIZ90672A_00017593</name>
</gene>
<evidence type="ECO:0000313" key="5">
    <source>
        <dbReference type="Proteomes" id="UP000696573"/>
    </source>
</evidence>
<dbReference type="OrthoDB" id="191139at2759"/>